<comment type="subcellular location">
    <subcellularLocation>
        <location evidence="5">Cell inner membrane</location>
        <topology evidence="5">Peripheral membrane protein</topology>
    </subcellularLocation>
</comment>
<comment type="caution">
    <text evidence="7">The sequence shown here is derived from an EMBL/GenBank/DDBJ whole genome shotgun (WGS) entry which is preliminary data.</text>
</comment>
<dbReference type="Gene3D" id="3.40.50.300">
    <property type="entry name" value="P-loop containing nucleotide triphosphate hydrolases"/>
    <property type="match status" value="1"/>
</dbReference>
<proteinExistence type="inferred from homology"/>
<evidence type="ECO:0000256" key="3">
    <source>
        <dbReference type="ARBA" id="ARBA00022741"/>
    </source>
</evidence>
<gene>
    <name evidence="7" type="ORF">Q4535_04560</name>
</gene>
<dbReference type="InterPro" id="IPR027417">
    <property type="entry name" value="P-loop_NTPase"/>
</dbReference>
<comment type="catalytic activity">
    <reaction evidence="5">
        <text>a quaternary ammonium(out) + ATP + H2O = a quaternary ammonium(in) + ADP + phosphate + H(+)</text>
        <dbReference type="Rhea" id="RHEA:11036"/>
        <dbReference type="ChEBI" id="CHEBI:15377"/>
        <dbReference type="ChEBI" id="CHEBI:15378"/>
        <dbReference type="ChEBI" id="CHEBI:30616"/>
        <dbReference type="ChEBI" id="CHEBI:35267"/>
        <dbReference type="ChEBI" id="CHEBI:43474"/>
        <dbReference type="ChEBI" id="CHEBI:456216"/>
    </reaction>
</comment>
<organism evidence="7 8">
    <name type="scientific">Cobetia amphilecti</name>
    <dbReference type="NCBI Taxonomy" id="1055104"/>
    <lineage>
        <taxon>Bacteria</taxon>
        <taxon>Pseudomonadati</taxon>
        <taxon>Pseudomonadota</taxon>
        <taxon>Gammaproteobacteria</taxon>
        <taxon>Oceanospirillales</taxon>
        <taxon>Halomonadaceae</taxon>
        <taxon>Cobetia</taxon>
    </lineage>
</organism>
<comment type="similarity">
    <text evidence="1 5">Belongs to the ABC transporter superfamily.</text>
</comment>
<dbReference type="Proteomes" id="UP001170481">
    <property type="component" value="Unassembled WGS sequence"/>
</dbReference>
<comment type="subunit">
    <text evidence="5">The complex is probably composed of two ATP-binding proteins, two transmembrane proteins and a solute-binding protein.</text>
</comment>
<dbReference type="GO" id="GO:0005886">
    <property type="term" value="C:plasma membrane"/>
    <property type="evidence" value="ECO:0007669"/>
    <property type="project" value="UniProtKB-SubCell"/>
</dbReference>
<keyword evidence="5" id="KW-0472">Membrane</keyword>
<keyword evidence="3 5" id="KW-0547">Nucleotide-binding</keyword>
<dbReference type="CDD" id="cd03294">
    <property type="entry name" value="ABC_Pro_Gly_Betaine"/>
    <property type="match status" value="1"/>
</dbReference>
<dbReference type="PANTHER" id="PTHR43869">
    <property type="entry name" value="GLYCINE BETAINE/PROLINE BETAINE TRANSPORT SYSTEM ATP-BINDING PROTEIN PROV"/>
    <property type="match status" value="1"/>
</dbReference>
<name>A0AAP4TW02_9GAMM</name>
<keyword evidence="5" id="KW-0997">Cell inner membrane</keyword>
<dbReference type="GO" id="GO:0016887">
    <property type="term" value="F:ATP hydrolysis activity"/>
    <property type="evidence" value="ECO:0007669"/>
    <property type="project" value="UniProtKB-UniRule"/>
</dbReference>
<dbReference type="GO" id="GO:0006970">
    <property type="term" value="P:response to osmotic stress"/>
    <property type="evidence" value="ECO:0007669"/>
    <property type="project" value="UniProtKB-ARBA"/>
</dbReference>
<evidence type="ECO:0000256" key="1">
    <source>
        <dbReference type="ARBA" id="ARBA00005417"/>
    </source>
</evidence>
<evidence type="ECO:0000256" key="5">
    <source>
        <dbReference type="RuleBase" id="RU369116"/>
    </source>
</evidence>
<dbReference type="InterPro" id="IPR003439">
    <property type="entry name" value="ABC_transporter-like_ATP-bd"/>
</dbReference>
<dbReference type="InterPro" id="IPR003593">
    <property type="entry name" value="AAA+_ATPase"/>
</dbReference>
<dbReference type="RefSeq" id="WP_303593037.1">
    <property type="nucleotide sequence ID" value="NZ_JAUORK010000004.1"/>
</dbReference>
<dbReference type="NCBIfam" id="TIGR01186">
    <property type="entry name" value="proV"/>
    <property type="match status" value="1"/>
</dbReference>
<dbReference type="InterPro" id="IPR051921">
    <property type="entry name" value="ABC_osmolyte_uptake_ATP-bind"/>
</dbReference>
<sequence length="373" mass="41447">MDSPTGLARVTALPTGQGVRIMQETVIRLEGVWKIFGQNPSDVLKAIEEEDLDKASVRDRYDCVVGISDVSFSVERGEIFCIMGLSGSGKSTLIRHFNRLIEPTSGTIEVLGKDMATLSRDELRDIRAKNIGMVFQHMALLPHRSVLDNVAFPLEVQGIPKSKRWDISQHALSLVNLDGYEDYYPSQLSGGMQQRVGLARALASDPEVLLMDEPFSALDPLIRRELQDQFVSLTKTLKKTTIFITHDLDEAIRIGDRIAIMKDGQLVQVGTPEQIVMHPEDDYVREFVKDISNLKLISASAIMQEIDVEMLSDADAMRQAPRVTQETSLEALIKVSTSSDLPVLVTQSDGEEVGMITKDRLLLGIRGGQQDER</sequence>
<dbReference type="GO" id="GO:0031460">
    <property type="term" value="P:glycine betaine transport"/>
    <property type="evidence" value="ECO:0007669"/>
    <property type="project" value="InterPro"/>
</dbReference>
<evidence type="ECO:0000313" key="8">
    <source>
        <dbReference type="Proteomes" id="UP001170481"/>
    </source>
</evidence>
<dbReference type="GO" id="GO:0005524">
    <property type="term" value="F:ATP binding"/>
    <property type="evidence" value="ECO:0007669"/>
    <property type="project" value="UniProtKB-UniRule"/>
</dbReference>
<dbReference type="InterPro" id="IPR017871">
    <property type="entry name" value="ABC_transporter-like_CS"/>
</dbReference>
<keyword evidence="2 5" id="KW-0813">Transport</keyword>
<dbReference type="PROSITE" id="PS00211">
    <property type="entry name" value="ABC_TRANSPORTER_1"/>
    <property type="match status" value="1"/>
</dbReference>
<dbReference type="PANTHER" id="PTHR43869:SF1">
    <property type="entry name" value="GLYCINE BETAINE_PROLINE BETAINE TRANSPORT SYSTEM ATP-BINDING PROTEIN PROV"/>
    <property type="match status" value="1"/>
</dbReference>
<feature type="domain" description="ABC transporter" evidence="6">
    <location>
        <begin position="47"/>
        <end position="288"/>
    </location>
</feature>
<dbReference type="Pfam" id="PF00005">
    <property type="entry name" value="ABC_tran"/>
    <property type="match status" value="1"/>
</dbReference>
<dbReference type="SUPFAM" id="SSF52540">
    <property type="entry name" value="P-loop containing nucleoside triphosphate hydrolases"/>
    <property type="match status" value="1"/>
</dbReference>
<dbReference type="EMBL" id="JAUORK010000004">
    <property type="protein sequence ID" value="MDO6671385.1"/>
    <property type="molecule type" value="Genomic_DNA"/>
</dbReference>
<evidence type="ECO:0000256" key="4">
    <source>
        <dbReference type="ARBA" id="ARBA00022840"/>
    </source>
</evidence>
<keyword evidence="5" id="KW-1003">Cell membrane</keyword>
<evidence type="ECO:0000256" key="2">
    <source>
        <dbReference type="ARBA" id="ARBA00022448"/>
    </source>
</evidence>
<keyword evidence="4 5" id="KW-0067">ATP-binding</keyword>
<dbReference type="GO" id="GO:0015418">
    <property type="term" value="F:ABC-type quaternary ammonium compound transporting activity"/>
    <property type="evidence" value="ECO:0007669"/>
    <property type="project" value="UniProtKB-EC"/>
</dbReference>
<protein>
    <recommendedName>
        <fullName evidence="5">Quaternary amine transport ATP-binding protein</fullName>
        <ecNumber evidence="5">7.6.2.9</ecNumber>
    </recommendedName>
</protein>
<dbReference type="InterPro" id="IPR005892">
    <property type="entry name" value="Gly-betaine_transp_ATP-bd"/>
</dbReference>
<reference evidence="7" key="1">
    <citation type="submission" date="2023-07" db="EMBL/GenBank/DDBJ databases">
        <title>Genome content predicts the carbon catabolic preferences of heterotrophic bacteria.</title>
        <authorList>
            <person name="Gralka M."/>
        </authorList>
    </citation>
    <scope>NUCLEOTIDE SEQUENCE</scope>
    <source>
        <strain evidence="7">C2R13</strain>
    </source>
</reference>
<dbReference type="AlphaFoldDB" id="A0AAP4TW02"/>
<dbReference type="GO" id="GO:0006865">
    <property type="term" value="P:amino acid transport"/>
    <property type="evidence" value="ECO:0007669"/>
    <property type="project" value="UniProtKB-UniRule"/>
</dbReference>
<evidence type="ECO:0000259" key="6">
    <source>
        <dbReference type="PROSITE" id="PS50893"/>
    </source>
</evidence>
<evidence type="ECO:0000313" key="7">
    <source>
        <dbReference type="EMBL" id="MDO6671385.1"/>
    </source>
</evidence>
<accession>A0AAP4TW02</accession>
<dbReference type="PROSITE" id="PS50893">
    <property type="entry name" value="ABC_TRANSPORTER_2"/>
    <property type="match status" value="1"/>
</dbReference>
<dbReference type="FunFam" id="3.40.50.300:FF:000201">
    <property type="entry name" value="Glycine betaine/L-proline ABC transporter ATP-binding protein"/>
    <property type="match status" value="1"/>
</dbReference>
<dbReference type="EC" id="7.6.2.9" evidence="5"/>
<dbReference type="SMART" id="SM00382">
    <property type="entry name" value="AAA"/>
    <property type="match status" value="1"/>
</dbReference>